<feature type="domain" description="Peptidase M6-like" evidence="2">
    <location>
        <begin position="166"/>
        <end position="365"/>
    </location>
</feature>
<protein>
    <submittedName>
        <fullName evidence="4">M6 family metalloprotease domain-containing protein</fullName>
    </submittedName>
</protein>
<keyword evidence="4" id="KW-0645">Protease</keyword>
<feature type="chain" id="PRO_5043633673" evidence="1">
    <location>
        <begin position="20"/>
        <end position="593"/>
    </location>
</feature>
<feature type="signal peptide" evidence="1">
    <location>
        <begin position="1"/>
        <end position="19"/>
    </location>
</feature>
<dbReference type="PANTHER" id="PTHR41775:SF1">
    <property type="entry name" value="PEPTIDASE M6-LIKE DOMAIN-CONTAINING PROTEIN"/>
    <property type="match status" value="1"/>
</dbReference>
<dbReference type="PANTHER" id="PTHR41775">
    <property type="entry name" value="SECRETED PROTEIN-RELATED"/>
    <property type="match status" value="1"/>
</dbReference>
<dbReference type="EMBL" id="JAUEIE010000011">
    <property type="protein sequence ID" value="MDN0023352.1"/>
    <property type="molecule type" value="Genomic_DNA"/>
</dbReference>
<organism evidence="4 6">
    <name type="scientific">Leyella lascolaii</name>
    <dbReference type="NCBI Taxonomy" id="1776379"/>
    <lineage>
        <taxon>Bacteria</taxon>
        <taxon>Pseudomonadati</taxon>
        <taxon>Bacteroidota</taxon>
        <taxon>Bacteroidia</taxon>
        <taxon>Bacteroidales</taxon>
        <taxon>Prevotellaceae</taxon>
        <taxon>Leyella</taxon>
    </lineage>
</organism>
<keyword evidence="4" id="KW-0378">Hydrolase</keyword>
<dbReference type="Proteomes" id="UP001167831">
    <property type="component" value="Unassembled WGS sequence"/>
</dbReference>
<gene>
    <name evidence="3" type="ORF">QVN81_10010</name>
    <name evidence="4" type="ORF">QVN84_04145</name>
</gene>
<keyword evidence="5" id="KW-1185">Reference proteome</keyword>
<comment type="caution">
    <text evidence="4">The sequence shown here is derived from an EMBL/GenBank/DDBJ whole genome shotgun (WGS) entry which is preliminary data.</text>
</comment>
<keyword evidence="4" id="KW-0482">Metalloprotease</keyword>
<dbReference type="GO" id="GO:0006508">
    <property type="term" value="P:proteolysis"/>
    <property type="evidence" value="ECO:0007669"/>
    <property type="project" value="InterPro"/>
</dbReference>
<dbReference type="Pfam" id="PF05547">
    <property type="entry name" value="Peptidase_M6"/>
    <property type="match status" value="1"/>
</dbReference>
<dbReference type="InterPro" id="IPR008757">
    <property type="entry name" value="Peptidase_M6-like_domain"/>
</dbReference>
<evidence type="ECO:0000313" key="5">
    <source>
        <dbReference type="Proteomes" id="UP001167831"/>
    </source>
</evidence>
<evidence type="ECO:0000256" key="1">
    <source>
        <dbReference type="SAM" id="SignalP"/>
    </source>
</evidence>
<evidence type="ECO:0000259" key="2">
    <source>
        <dbReference type="Pfam" id="PF05547"/>
    </source>
</evidence>
<keyword evidence="1" id="KW-0732">Signal</keyword>
<sequence>MKKLTTLLVVCALCNCIHAEPAQNVVKKVVQPDGTTLLLTLAGDERLHYYVTSDGYPVLEEHGVYYYAEPTADNLVCTKVPAHAPDTRTTSEQSMLQKPEMMAKRLSQVHTESWQKYPMAVGKPMANLQGTKRGLVILMAFKNLPFVTPNIKQAVENMCNQPGYNYNQALGSVNDYFKDQSNGTFDLQFDVVGPFTAEEDMEFYGNNGGMGKDQNVQLLITEAIDAADADGVDFRQYDWDNDGYVEQIYVLYAGYSESDGAPSSTIWPHESVLQTPRKRDGVRIKTYACSSELTGRTGNTLDGISTMCHEFSHCLGLPDFYDVKSNSSGSVGNYGMNQWSIMASGTRNADGNIPPSFTGYEKAFCGWDTPIELNESTNISHLQPIASGGKCYKIVNPNNPNEYYLLENRNGNTNWDKGLNTDGTGAAVNGLLVYHVTYDENIWAVNEVNASTRTIQRMVPIPADGNLENYYSTIGGYHINPDGLAGDLYPYRTNSGSFNNALTDGTSPAASLNTPNTDGTYLMHKNITDITKNTDGSISFSFSSTTTDITSATAHKNSKNNYYNLKGMFMGTDAEKLPKGIYILNGKKVVIDR</sequence>
<dbReference type="Proteomes" id="UP001168478">
    <property type="component" value="Unassembled WGS sequence"/>
</dbReference>
<dbReference type="RefSeq" id="WP_289825761.1">
    <property type="nucleotide sequence ID" value="NZ_JAUEIE010000011.1"/>
</dbReference>
<evidence type="ECO:0000313" key="6">
    <source>
        <dbReference type="Proteomes" id="UP001168478"/>
    </source>
</evidence>
<evidence type="ECO:0000313" key="4">
    <source>
        <dbReference type="EMBL" id="MDN0024715.1"/>
    </source>
</evidence>
<dbReference type="SUPFAM" id="SSF55486">
    <property type="entry name" value="Metalloproteases ('zincins'), catalytic domain"/>
    <property type="match status" value="1"/>
</dbReference>
<reference evidence="4" key="1">
    <citation type="submission" date="2023-06" db="EMBL/GenBank/DDBJ databases">
        <authorList>
            <person name="Zeman M."/>
            <person name="Kubasova T."/>
            <person name="Jahodarova E."/>
            <person name="Nykrynova M."/>
            <person name="Rychlik I."/>
        </authorList>
    </citation>
    <scope>NUCLEOTIDE SEQUENCE</scope>
    <source>
        <strain evidence="4">ET15</strain>
        <strain evidence="3">ET37</strain>
    </source>
</reference>
<evidence type="ECO:0000313" key="3">
    <source>
        <dbReference type="EMBL" id="MDN0023352.1"/>
    </source>
</evidence>
<name>A0AAW7JPB5_9BACT</name>
<dbReference type="AlphaFoldDB" id="A0AAW7JPB5"/>
<dbReference type="EMBL" id="JAUEIF010000002">
    <property type="protein sequence ID" value="MDN0024715.1"/>
    <property type="molecule type" value="Genomic_DNA"/>
</dbReference>
<dbReference type="NCBIfam" id="TIGR03296">
    <property type="entry name" value="M6dom_TIGR03296"/>
    <property type="match status" value="1"/>
</dbReference>
<proteinExistence type="predicted"/>
<accession>A0AAW7JPB5</accession>
<dbReference type="GO" id="GO:0008237">
    <property type="term" value="F:metallopeptidase activity"/>
    <property type="evidence" value="ECO:0007669"/>
    <property type="project" value="UniProtKB-KW"/>
</dbReference>
<reference evidence="4" key="2">
    <citation type="submission" date="2023-08" db="EMBL/GenBank/DDBJ databases">
        <title>Identification and characterization of horizontal gene transfer across gut microbiota members of farm animals based on homology search.</title>
        <authorList>
            <person name="Schwarzerova J."/>
            <person name="Nykrynova M."/>
            <person name="Jureckova K."/>
            <person name="Cejkova D."/>
            <person name="Rychlik I."/>
        </authorList>
    </citation>
    <scope>NUCLEOTIDE SEQUENCE</scope>
    <source>
        <strain evidence="4">ET15</strain>
        <strain evidence="3">ET37</strain>
    </source>
</reference>